<evidence type="ECO:0000313" key="2">
    <source>
        <dbReference type="Proteomes" id="UP000276133"/>
    </source>
</evidence>
<reference evidence="1 2" key="1">
    <citation type="journal article" date="2018" name="Sci. Rep.">
        <title>Genomic signatures of local adaptation to the degree of environmental predictability in rotifers.</title>
        <authorList>
            <person name="Franch-Gras L."/>
            <person name="Hahn C."/>
            <person name="Garcia-Roger E.M."/>
            <person name="Carmona M.J."/>
            <person name="Serra M."/>
            <person name="Gomez A."/>
        </authorList>
    </citation>
    <scope>NUCLEOTIDE SEQUENCE [LARGE SCALE GENOMIC DNA]</scope>
    <source>
        <strain evidence="1">HYR1</strain>
    </source>
</reference>
<evidence type="ECO:0000313" key="1">
    <source>
        <dbReference type="EMBL" id="RNA20439.1"/>
    </source>
</evidence>
<dbReference type="Proteomes" id="UP000276133">
    <property type="component" value="Unassembled WGS sequence"/>
</dbReference>
<dbReference type="AlphaFoldDB" id="A0A3M7RAE8"/>
<comment type="caution">
    <text evidence="1">The sequence shown here is derived from an EMBL/GenBank/DDBJ whole genome shotgun (WGS) entry which is preliminary data.</text>
</comment>
<sequence length="83" mass="9909">MQTFWYKFIKQFSKDGNQMKIGILKNIIISVGLKKITIKEQNEQEKSNKIKFNLVLFNSNSIYSKFKIHVNFNSIKFFVRTNK</sequence>
<gene>
    <name evidence="1" type="ORF">BpHYR1_053779</name>
</gene>
<proteinExistence type="predicted"/>
<dbReference type="EMBL" id="REGN01003854">
    <property type="protein sequence ID" value="RNA20439.1"/>
    <property type="molecule type" value="Genomic_DNA"/>
</dbReference>
<protein>
    <submittedName>
        <fullName evidence="1">Uncharacterized protein</fullName>
    </submittedName>
</protein>
<name>A0A3M7RAE8_BRAPC</name>
<keyword evidence="2" id="KW-1185">Reference proteome</keyword>
<organism evidence="1 2">
    <name type="scientific">Brachionus plicatilis</name>
    <name type="common">Marine rotifer</name>
    <name type="synonym">Brachionus muelleri</name>
    <dbReference type="NCBI Taxonomy" id="10195"/>
    <lineage>
        <taxon>Eukaryota</taxon>
        <taxon>Metazoa</taxon>
        <taxon>Spiralia</taxon>
        <taxon>Gnathifera</taxon>
        <taxon>Rotifera</taxon>
        <taxon>Eurotatoria</taxon>
        <taxon>Monogononta</taxon>
        <taxon>Pseudotrocha</taxon>
        <taxon>Ploima</taxon>
        <taxon>Brachionidae</taxon>
        <taxon>Brachionus</taxon>
    </lineage>
</organism>
<accession>A0A3M7RAE8</accession>